<feature type="region of interest" description="Disordered" evidence="1">
    <location>
        <begin position="373"/>
        <end position="392"/>
    </location>
</feature>
<organism evidence="2 3">
    <name type="scientific">Volvox africanus</name>
    <dbReference type="NCBI Taxonomy" id="51714"/>
    <lineage>
        <taxon>Eukaryota</taxon>
        <taxon>Viridiplantae</taxon>
        <taxon>Chlorophyta</taxon>
        <taxon>core chlorophytes</taxon>
        <taxon>Chlorophyceae</taxon>
        <taxon>CS clade</taxon>
        <taxon>Chlamydomonadales</taxon>
        <taxon>Volvocaceae</taxon>
        <taxon>Volvox</taxon>
    </lineage>
</organism>
<feature type="non-terminal residue" evidence="2">
    <location>
        <position position="557"/>
    </location>
</feature>
<evidence type="ECO:0000256" key="1">
    <source>
        <dbReference type="SAM" id="MobiDB-lite"/>
    </source>
</evidence>
<accession>A0ABQ5S3X6</accession>
<feature type="compositionally biased region" description="Low complexity" evidence="1">
    <location>
        <begin position="115"/>
        <end position="129"/>
    </location>
</feature>
<comment type="caution">
    <text evidence="2">The sequence shown here is derived from an EMBL/GenBank/DDBJ whole genome shotgun (WGS) entry which is preliminary data.</text>
</comment>
<evidence type="ECO:0000313" key="3">
    <source>
        <dbReference type="Proteomes" id="UP001165090"/>
    </source>
</evidence>
<gene>
    <name evidence="2" type="ORF">VaNZ11_007844</name>
</gene>
<evidence type="ECO:0000313" key="2">
    <source>
        <dbReference type="EMBL" id="GLI64585.1"/>
    </source>
</evidence>
<dbReference type="EMBL" id="BSDZ01000020">
    <property type="protein sequence ID" value="GLI64585.1"/>
    <property type="molecule type" value="Genomic_DNA"/>
</dbReference>
<sequence length="557" mass="55794">RGPILLLVDGSATAASPAVAALAAAPNATALADAAAAVVQGNGSAAGPFYDQIQEIALPYGKPAPYSFLPCDSFKNVKACGAVAADATDGDLSAAIQVAPVCGALVAPPAPPPLDDTSTSNTSDTSDTSDNVQCVFCTAESLTMGVCRPGLYGLRYTVTDSSSHSASLLRLITVEERAALSLSFNFSIALPALMLPPPSEPPALPSPPSPAVTSPGPLAAAVAAPAGSDAAADSNVTAAAYTAAATYLQSLKNDTQLQELMAREYLPAFGVDPDAVRLLNLTAAGVLSAEAISGDPGDGVLAYLSCTLTASLTVELALPPPSSSSSTSSASTTTTAASLSIPAFVLPSPPSSTAKAAAARTRFSIGNSVASETSVGSEQMDDEEAAAGVADSSGGVLESVAALSPDSSGGDSEEVQVLLPEELQQLSLFMPTEEAGVLQPAAPSAVTMAPSVDGGGVGSGVRGLAGYGARRFLPETLPYMMPARDGHDSGPRGVGSATDLVGSELPLKTSRLASIHRATAAAHALVVAAAEARLRMANVVRQLSMLHNDGYGNDENY</sequence>
<name>A0ABQ5S3X6_9CHLO</name>
<reference evidence="2 3" key="1">
    <citation type="journal article" date="2023" name="IScience">
        <title>Expanded male sex-determining region conserved during the evolution of homothallism in the green alga Volvox.</title>
        <authorList>
            <person name="Yamamoto K."/>
            <person name="Matsuzaki R."/>
            <person name="Mahakham W."/>
            <person name="Heman W."/>
            <person name="Sekimoto H."/>
            <person name="Kawachi M."/>
            <person name="Minakuchi Y."/>
            <person name="Toyoda A."/>
            <person name="Nozaki H."/>
        </authorList>
    </citation>
    <scope>NUCLEOTIDE SEQUENCE [LARGE SCALE GENOMIC DNA]</scope>
    <source>
        <strain evidence="2 3">NIES-4468</strain>
    </source>
</reference>
<dbReference type="Proteomes" id="UP001165090">
    <property type="component" value="Unassembled WGS sequence"/>
</dbReference>
<feature type="region of interest" description="Disordered" evidence="1">
    <location>
        <begin position="109"/>
        <end position="129"/>
    </location>
</feature>
<proteinExistence type="predicted"/>
<feature type="non-terminal residue" evidence="2">
    <location>
        <position position="1"/>
    </location>
</feature>
<keyword evidence="3" id="KW-1185">Reference proteome</keyword>
<protein>
    <submittedName>
        <fullName evidence="2">Uncharacterized protein</fullName>
    </submittedName>
</protein>